<dbReference type="Proteomes" id="UP001194579">
    <property type="component" value="Unassembled WGS sequence"/>
</dbReference>
<organism evidence="2 3">
    <name type="scientific">Pectobacterium parmentieri</name>
    <dbReference type="NCBI Taxonomy" id="1905730"/>
    <lineage>
        <taxon>Bacteria</taxon>
        <taxon>Pseudomonadati</taxon>
        <taxon>Pseudomonadota</taxon>
        <taxon>Gammaproteobacteria</taxon>
        <taxon>Enterobacterales</taxon>
        <taxon>Pectobacteriaceae</taxon>
        <taxon>Pectobacterium</taxon>
    </lineage>
</organism>
<keyword evidence="3" id="KW-1185">Reference proteome</keyword>
<comment type="caution">
    <text evidence="2">The sequence shown here is derived from an EMBL/GenBank/DDBJ whole genome shotgun (WGS) entry which is preliminary data.</text>
</comment>
<accession>A0ABS0S7T1</accession>
<dbReference type="InterPro" id="IPR040788">
    <property type="entry name" value="HEPN_MAE_28990"/>
</dbReference>
<protein>
    <recommendedName>
        <fullName evidence="1">MAE-28990/MAE-18760-like HEPN domain-containing protein</fullName>
    </recommendedName>
</protein>
<dbReference type="Pfam" id="PF18737">
    <property type="entry name" value="HEPN_MAE_28990"/>
    <property type="match status" value="1"/>
</dbReference>
<feature type="domain" description="MAE-28990/MAE-18760-like HEPN" evidence="1">
    <location>
        <begin position="5"/>
        <end position="218"/>
    </location>
</feature>
<proteinExistence type="predicted"/>
<name>A0ABS0S7T1_PECPM</name>
<evidence type="ECO:0000313" key="3">
    <source>
        <dbReference type="Proteomes" id="UP001194579"/>
    </source>
</evidence>
<gene>
    <name evidence="2" type="ORF">F6Q06_22850</name>
</gene>
<reference evidence="3" key="1">
    <citation type="submission" date="2023-07" db="EMBL/GenBank/DDBJ databases">
        <title>Identification of Pectobacterium versatile causing blackleg of potato from New York State with a whole genome sequencing approach.</title>
        <authorList>
            <person name="Ma X."/>
            <person name="Swingle B."/>
        </authorList>
    </citation>
    <scope>NUCLEOTIDE SEQUENCE [LARGE SCALE GENOMIC DNA]</scope>
    <source>
        <strain evidence="3">NY1588A</strain>
    </source>
</reference>
<dbReference type="RefSeq" id="WP_130638611.1">
    <property type="nucleotide sequence ID" value="NZ_WABS01000078.1"/>
</dbReference>
<evidence type="ECO:0000313" key="2">
    <source>
        <dbReference type="EMBL" id="MBI0557297.1"/>
    </source>
</evidence>
<dbReference type="EMBL" id="WABS01000078">
    <property type="protein sequence ID" value="MBI0557297.1"/>
    <property type="molecule type" value="Genomic_DNA"/>
</dbReference>
<sequence>MFSIKMDMETRINESKEVINFIRAIELSDDSDIPRPNTMVLKSSVVIMLYNVVESTVSRVLSKIHEVIINEDIKYYELSKSIRNLMIIYFHKNREKNPDIHNSIDVIHSTIDFINGTNGFNLNYTEMAKFYSLYSGNLDARQVRKVFQKYEILIPDNIGDNLKTIKTGRNKLAHGEISFEEYGRDIVINMLDNYTENVCVFLMSVICFTEDFLNEKKYKSPM</sequence>
<evidence type="ECO:0000259" key="1">
    <source>
        <dbReference type="Pfam" id="PF18737"/>
    </source>
</evidence>